<dbReference type="eggNOG" id="COG3315">
    <property type="taxonomic scope" value="Bacteria"/>
</dbReference>
<keyword evidence="9" id="KW-1185">Reference proteome</keyword>
<dbReference type="GO" id="GO:0008168">
    <property type="term" value="F:methyltransferase activity"/>
    <property type="evidence" value="ECO:0007669"/>
    <property type="project" value="UniProtKB-UniRule"/>
</dbReference>
<dbReference type="EC" id="2.1.1.-" evidence="6"/>
<accession>I0GYD3</accession>
<dbReference type="HOGENOM" id="CLU_056160_3_0_11"/>
<dbReference type="NCBIfam" id="TIGR00027">
    <property type="entry name" value="mthyl_TIGR00027"/>
    <property type="match status" value="1"/>
</dbReference>
<dbReference type="InterPro" id="IPR007213">
    <property type="entry name" value="Ppm1/Ppm2/Tcmp"/>
</dbReference>
<dbReference type="Proteomes" id="UP000007882">
    <property type="component" value="Chromosome"/>
</dbReference>
<reference evidence="8 9" key="1">
    <citation type="submission" date="2012-02" db="EMBL/GenBank/DDBJ databases">
        <title>Complete genome sequence of Actinoplanes missouriensis 431 (= NBRC 102363).</title>
        <authorList>
            <person name="Ohnishi Y."/>
            <person name="Ishikawa J."/>
            <person name="Sekine M."/>
            <person name="Hosoyama A."/>
            <person name="Harada T."/>
            <person name="Narita H."/>
            <person name="Hata T."/>
            <person name="Konno Y."/>
            <person name="Tutikane K."/>
            <person name="Fujita N."/>
            <person name="Horinouchi S."/>
            <person name="Hayakawa M."/>
        </authorList>
    </citation>
    <scope>NUCLEOTIDE SEQUENCE [LARGE SCALE GENOMIC DNA]</scope>
    <source>
        <strain evidence="9">ATCC 14538 / DSM 43046 / CBS 188.64 / JCM 3121 / NBRC 102363 / NCIMB 12654 / NRRL B-3342 / UNCC 431</strain>
    </source>
</reference>
<evidence type="ECO:0000256" key="5">
    <source>
        <dbReference type="ARBA" id="ARBA00022691"/>
    </source>
</evidence>
<evidence type="ECO:0000256" key="7">
    <source>
        <dbReference type="SAM" id="MobiDB-lite"/>
    </source>
</evidence>
<evidence type="ECO:0000313" key="8">
    <source>
        <dbReference type="EMBL" id="BAL85770.1"/>
    </source>
</evidence>
<comment type="function">
    <text evidence="1 6">Exhibits S-adenosyl-L-methionine-dependent methyltransferase activity.</text>
</comment>
<proteinExistence type="inferred from homology"/>
<dbReference type="EMBL" id="AP012319">
    <property type="protein sequence ID" value="BAL85770.1"/>
    <property type="molecule type" value="Genomic_DNA"/>
</dbReference>
<keyword evidence="3 6" id="KW-0489">Methyltransferase</keyword>
<dbReference type="AlphaFoldDB" id="I0GYD3"/>
<feature type="compositionally biased region" description="Polar residues" evidence="7">
    <location>
        <begin position="268"/>
        <end position="279"/>
    </location>
</feature>
<dbReference type="Pfam" id="PF04072">
    <property type="entry name" value="LCM"/>
    <property type="match status" value="1"/>
</dbReference>
<protein>
    <recommendedName>
        <fullName evidence="6">S-adenosyl-L-methionine-dependent methyltransferase</fullName>
        <ecNumber evidence="6">2.1.1.-</ecNumber>
    </recommendedName>
</protein>
<gene>
    <name evidence="8" type="ordered locus">AMIS_5500</name>
</gene>
<dbReference type="PANTHER" id="PTHR43619">
    <property type="entry name" value="S-ADENOSYL-L-METHIONINE-DEPENDENT METHYLTRANSFERASE YKTD-RELATED"/>
    <property type="match status" value="1"/>
</dbReference>
<dbReference type="KEGG" id="ams:AMIS_5500"/>
<name>I0GYD3_ACTM4</name>
<dbReference type="PANTHER" id="PTHR43619:SF2">
    <property type="entry name" value="S-ADENOSYL-L-METHIONINE-DEPENDENT METHYLTRANSFERASES SUPERFAMILY PROTEIN"/>
    <property type="match status" value="1"/>
</dbReference>
<evidence type="ECO:0000313" key="9">
    <source>
        <dbReference type="Proteomes" id="UP000007882"/>
    </source>
</evidence>
<organism evidence="8 9">
    <name type="scientific">Actinoplanes missouriensis (strain ATCC 14538 / DSM 43046 / CBS 188.64 / JCM 3121 / NBRC 102363 / NCIMB 12654 / NRRL B-3342 / UNCC 431)</name>
    <dbReference type="NCBI Taxonomy" id="512565"/>
    <lineage>
        <taxon>Bacteria</taxon>
        <taxon>Bacillati</taxon>
        <taxon>Actinomycetota</taxon>
        <taxon>Actinomycetes</taxon>
        <taxon>Micromonosporales</taxon>
        <taxon>Micromonosporaceae</taxon>
        <taxon>Actinoplanes</taxon>
    </lineage>
</organism>
<evidence type="ECO:0000256" key="4">
    <source>
        <dbReference type="ARBA" id="ARBA00022679"/>
    </source>
</evidence>
<dbReference type="PATRIC" id="fig|512565.3.peg.551"/>
<dbReference type="Gene3D" id="3.40.50.150">
    <property type="entry name" value="Vaccinia Virus protein VP39"/>
    <property type="match status" value="1"/>
</dbReference>
<dbReference type="InterPro" id="IPR029063">
    <property type="entry name" value="SAM-dependent_MTases_sf"/>
</dbReference>
<keyword evidence="5 6" id="KW-0949">S-adenosyl-L-methionine</keyword>
<evidence type="ECO:0000256" key="2">
    <source>
        <dbReference type="ARBA" id="ARBA00008138"/>
    </source>
</evidence>
<dbReference type="GO" id="GO:0032259">
    <property type="term" value="P:methylation"/>
    <property type="evidence" value="ECO:0007669"/>
    <property type="project" value="UniProtKB-KW"/>
</dbReference>
<evidence type="ECO:0000256" key="1">
    <source>
        <dbReference type="ARBA" id="ARBA00003907"/>
    </source>
</evidence>
<comment type="similarity">
    <text evidence="2 6">Belongs to the UPF0677 family.</text>
</comment>
<evidence type="ECO:0000256" key="3">
    <source>
        <dbReference type="ARBA" id="ARBA00022603"/>
    </source>
</evidence>
<dbReference type="InterPro" id="IPR011610">
    <property type="entry name" value="SAM_mthyl_Trfase_ML2640-like"/>
</dbReference>
<dbReference type="SUPFAM" id="SSF53335">
    <property type="entry name" value="S-adenosyl-L-methionine-dependent methyltransferases"/>
    <property type="match status" value="1"/>
</dbReference>
<feature type="region of interest" description="Disordered" evidence="7">
    <location>
        <begin position="245"/>
        <end position="287"/>
    </location>
</feature>
<keyword evidence="4" id="KW-0808">Transferase</keyword>
<dbReference type="OrthoDB" id="9806164at2"/>
<dbReference type="RefSeq" id="WP_014440670.1">
    <property type="nucleotide sequence ID" value="NC_017093.1"/>
</dbReference>
<dbReference type="STRING" id="512565.AMIS_5500"/>
<evidence type="ECO:0000256" key="6">
    <source>
        <dbReference type="RuleBase" id="RU362030"/>
    </source>
</evidence>
<sequence length="287" mass="31162">MRNGEPSRTAWSAARYRAAHQLLEEGSIFRDPLAVQILNEPQADLLADAPRSGMRLFIAARTRFAEDAIAAAVARGVRELVILGAGLDTFAYRNPHPQLRVTEVDHPDTQAWKRARLAETGIAVPGGVRYAGVDFEHESLNVTLDGPAFFLWLGVVPYLTSDGFAETLSFVASGEGNEVVFDYAQSPERMAPGRRAALEARAARVAKLGEPWLTYFEPDEIDAELRGHGFTEIEDLGPSALAARYFGRPDVPPETPGGHVLHARRQASPGQASPRQASPASDAADRI</sequence>